<dbReference type="EMBL" id="CADCVP010000294">
    <property type="protein sequence ID" value="CAA9514317.1"/>
    <property type="molecule type" value="Genomic_DNA"/>
</dbReference>
<feature type="binding site" evidence="1">
    <location>
        <position position="610"/>
    </location>
    <ligand>
        <name>Fe cation</name>
        <dbReference type="ChEBI" id="CHEBI:24875"/>
    </ligand>
</feature>
<dbReference type="InterPro" id="IPR001501">
    <property type="entry name" value="Ni-dep_hyd_lsu"/>
</dbReference>
<evidence type="ECO:0000256" key="1">
    <source>
        <dbReference type="PIRSR" id="PIRSR601501-1"/>
    </source>
</evidence>
<feature type="binding site" evidence="1">
    <location>
        <position position="98"/>
    </location>
    <ligand>
        <name>Mg(2+)</name>
        <dbReference type="ChEBI" id="CHEBI:18420"/>
    </ligand>
</feature>
<dbReference type="Pfam" id="PF00374">
    <property type="entry name" value="NiFeSe_Hases"/>
    <property type="match status" value="2"/>
</dbReference>
<keyword evidence="1" id="KW-0408">Iron</keyword>
<feature type="binding site" evidence="1">
    <location>
        <position position="553"/>
    </location>
    <ligand>
        <name>Mg(2+)</name>
        <dbReference type="ChEBI" id="CHEBI:18420"/>
    </ligand>
</feature>
<dbReference type="GO" id="GO:0016151">
    <property type="term" value="F:nickel cation binding"/>
    <property type="evidence" value="ECO:0007669"/>
    <property type="project" value="InterPro"/>
</dbReference>
<proteinExistence type="predicted"/>
<gene>
    <name evidence="2" type="ORF">AVDCRST_MAG69-2671</name>
</gene>
<comment type="cofactor">
    <cofactor evidence="1">
        <name>Fe cation</name>
        <dbReference type="ChEBI" id="CHEBI:24875"/>
    </cofactor>
</comment>
<dbReference type="Gene3D" id="1.10.645.10">
    <property type="entry name" value="Cytochrome-c3 Hydrogenase, chain B"/>
    <property type="match status" value="1"/>
</dbReference>
<organism evidence="2">
    <name type="scientific">uncultured Solirubrobacteraceae bacterium</name>
    <dbReference type="NCBI Taxonomy" id="1162706"/>
    <lineage>
        <taxon>Bacteria</taxon>
        <taxon>Bacillati</taxon>
        <taxon>Actinomycetota</taxon>
        <taxon>Thermoleophilia</taxon>
        <taxon>Solirubrobacterales</taxon>
        <taxon>Solirubrobacteraceae</taxon>
        <taxon>environmental samples</taxon>
    </lineage>
</organism>
<dbReference type="InterPro" id="IPR050867">
    <property type="entry name" value="NiFe/NiFeSe_hydrgnase_LSU"/>
</dbReference>
<accession>A0A6J4T5A7</accession>
<dbReference type="PANTHER" id="PTHR42958">
    <property type="entry name" value="HYDROGENASE-2 LARGE CHAIN"/>
    <property type="match status" value="1"/>
</dbReference>
<keyword evidence="1" id="KW-0460">Magnesium</keyword>
<evidence type="ECO:0000313" key="2">
    <source>
        <dbReference type="EMBL" id="CAA9514317.1"/>
    </source>
</evidence>
<feature type="binding site" evidence="1">
    <location>
        <position position="117"/>
    </location>
    <ligand>
        <name>Ni(2+)</name>
        <dbReference type="ChEBI" id="CHEBI:49786"/>
    </ligand>
</feature>
<feature type="binding site" evidence="1">
    <location>
        <position position="120"/>
    </location>
    <ligand>
        <name>Ni(2+)</name>
        <dbReference type="ChEBI" id="CHEBI:49786"/>
    </ligand>
</feature>
<dbReference type="SUPFAM" id="SSF56762">
    <property type="entry name" value="HydB/Nqo4-like"/>
    <property type="match status" value="1"/>
</dbReference>
<keyword evidence="1" id="KW-0533">Nickel</keyword>
<comment type="cofactor">
    <cofactor evidence="1">
        <name>Ni(2+)</name>
        <dbReference type="ChEBI" id="CHEBI:49786"/>
    </cofactor>
</comment>
<feature type="binding site" evidence="1">
    <location>
        <position position="613"/>
    </location>
    <ligand>
        <name>Mg(2+)</name>
        <dbReference type="ChEBI" id="CHEBI:18420"/>
    </ligand>
</feature>
<feature type="binding site" evidence="1">
    <location>
        <position position="120"/>
    </location>
    <ligand>
        <name>Fe cation</name>
        <dbReference type="ChEBI" id="CHEBI:24875"/>
    </ligand>
</feature>
<name>A0A6J4T5A7_9ACTN</name>
<dbReference type="InterPro" id="IPR029014">
    <property type="entry name" value="NiFe-Hase_large"/>
</dbReference>
<sequence length="633" mass="70802">MCFKNLPIEFDEGGVATLRGGIPDPYSVTVSKPDAGLTNDEQREQIDRLVASNGHIREVNMDPVTRVAGAIAINIAANLEDGTYLDARSQATLFRGYEVILMGRDPRDAIFISSRACGVCGGVHSHASAYAIEMAMGIEVPPMGTVVRNLGETAEMGYDNPLHLYLLAGPDYSEIVVKATNPEIWEKAKTWRCPGEEHHGFKTMADLMSALNPLTGKLYREGLDFTRLAREMFVLLHGKFPHPQAIVPGGVASTITMRTLNEYQAKLGRIFDYAQRLVAVWDDIPEFFYECDERYKLCGSRPVNMIDLGFWDDPYAYDSTYENCNAWGSRRWSTPGAIIDGKLVTTRLTDLNMGIEEFVEHSYYEQWAGDRYETDPLGNPLSPYHAWNKQTLPKPSGKSWKDKYTWACAPRWDRHVVEAGAYNRLFITAMAQQLPDNDFVEATGTSLRMKVPKGFTKAADVEWKIPETWNAFERNRGRAYHYMFSQLVAMANLLEAYKLMRSGDTKVASLNHKELEKAIPTDERRGVGFWGAGRGYLSHHLVMDNGKLTNYQINTPSTINASPRDPWGQAGPYEEAVQNTPILEKFSDPSKFTSIDMLRAVRSFDPCMPCTTHTATGNGTVIGQVNTCSCGAE</sequence>
<reference evidence="2" key="1">
    <citation type="submission" date="2020-02" db="EMBL/GenBank/DDBJ databases">
        <authorList>
            <person name="Meier V. D."/>
        </authorList>
    </citation>
    <scope>NUCLEOTIDE SEQUENCE</scope>
    <source>
        <strain evidence="2">AVDCRST_MAG69</strain>
    </source>
</reference>
<feature type="binding site" evidence="1">
    <location>
        <position position="607"/>
    </location>
    <ligand>
        <name>Ni(2+)</name>
        <dbReference type="ChEBI" id="CHEBI:49786"/>
    </ligand>
</feature>
<protein>
    <submittedName>
        <fullName evidence="2">[Ni/Fe] hydrogenase, large subunit MSMEG_2719</fullName>
    </submittedName>
</protein>
<dbReference type="PANTHER" id="PTHR42958:SF4">
    <property type="entry name" value="HYDROGENASE EXPRESSION_FORMATION PROTEIN HUPK"/>
    <property type="match status" value="1"/>
</dbReference>
<keyword evidence="1" id="KW-0479">Metal-binding</keyword>
<dbReference type="AlphaFoldDB" id="A0A6J4T5A7"/>